<dbReference type="GO" id="GO:0009252">
    <property type="term" value="P:peptidoglycan biosynthetic process"/>
    <property type="evidence" value="ECO:0007669"/>
    <property type="project" value="UniProtKB-KW"/>
</dbReference>
<dbReference type="GO" id="GO:0008360">
    <property type="term" value="P:regulation of cell shape"/>
    <property type="evidence" value="ECO:0007669"/>
    <property type="project" value="UniProtKB-KW"/>
</dbReference>
<evidence type="ECO:0000313" key="11">
    <source>
        <dbReference type="EMBL" id="MBB6455375.1"/>
    </source>
</evidence>
<feature type="binding site" evidence="8">
    <location>
        <position position="250"/>
    </location>
    <ligand>
        <name>substrate</name>
    </ligand>
</feature>
<evidence type="ECO:0000259" key="10">
    <source>
        <dbReference type="Pfam" id="PF00768"/>
    </source>
</evidence>
<dbReference type="Proteomes" id="UP000581688">
    <property type="component" value="Unassembled WGS sequence"/>
</dbReference>
<dbReference type="RefSeq" id="WP_174497931.1">
    <property type="nucleotide sequence ID" value="NZ_CADDWK010000023.1"/>
</dbReference>
<organism evidence="11 12">
    <name type="scientific">Salirhabdus euzebyi</name>
    <dbReference type="NCBI Taxonomy" id="394506"/>
    <lineage>
        <taxon>Bacteria</taxon>
        <taxon>Bacillati</taxon>
        <taxon>Bacillota</taxon>
        <taxon>Bacilli</taxon>
        <taxon>Bacillales</taxon>
        <taxon>Bacillaceae</taxon>
        <taxon>Salirhabdus</taxon>
    </lineage>
</organism>
<keyword evidence="11" id="KW-0645">Protease</keyword>
<keyword evidence="12" id="KW-1185">Reference proteome</keyword>
<dbReference type="GO" id="GO:0071555">
    <property type="term" value="P:cell wall organization"/>
    <property type="evidence" value="ECO:0007669"/>
    <property type="project" value="UniProtKB-KW"/>
</dbReference>
<keyword evidence="4" id="KW-0133">Cell shape</keyword>
<evidence type="ECO:0000256" key="2">
    <source>
        <dbReference type="ARBA" id="ARBA00022729"/>
    </source>
</evidence>
<evidence type="ECO:0000256" key="8">
    <source>
        <dbReference type="PIRSR" id="PIRSR618044-2"/>
    </source>
</evidence>
<keyword evidence="2" id="KW-0732">Signal</keyword>
<dbReference type="Pfam" id="PF00768">
    <property type="entry name" value="Peptidase_S11"/>
    <property type="match status" value="1"/>
</dbReference>
<keyword evidence="5" id="KW-0573">Peptidoglycan synthesis</keyword>
<name>A0A841QAH5_9BACI</name>
<reference evidence="11 12" key="1">
    <citation type="submission" date="2020-08" db="EMBL/GenBank/DDBJ databases">
        <title>Genomic Encyclopedia of Type Strains, Phase IV (KMG-IV): sequencing the most valuable type-strain genomes for metagenomic binning, comparative biology and taxonomic classification.</title>
        <authorList>
            <person name="Goeker M."/>
        </authorList>
    </citation>
    <scope>NUCLEOTIDE SEQUENCE [LARGE SCALE GENOMIC DNA]</scope>
    <source>
        <strain evidence="11 12">DSM 19612</strain>
    </source>
</reference>
<dbReference type="PANTHER" id="PTHR21581">
    <property type="entry name" value="D-ALANYL-D-ALANINE CARBOXYPEPTIDASE"/>
    <property type="match status" value="1"/>
</dbReference>
<evidence type="ECO:0000313" key="12">
    <source>
        <dbReference type="Proteomes" id="UP000581688"/>
    </source>
</evidence>
<dbReference type="PANTHER" id="PTHR21581:SF11">
    <property type="entry name" value="D-ALANYL-D-ALANINE CARBOXYPEPTIDASE DACA"/>
    <property type="match status" value="1"/>
</dbReference>
<dbReference type="Gene3D" id="3.40.710.10">
    <property type="entry name" value="DD-peptidase/beta-lactamase superfamily"/>
    <property type="match status" value="1"/>
</dbReference>
<keyword evidence="6" id="KW-0961">Cell wall biogenesis/degradation</keyword>
<dbReference type="GO" id="GO:0006508">
    <property type="term" value="P:proteolysis"/>
    <property type="evidence" value="ECO:0007669"/>
    <property type="project" value="InterPro"/>
</dbReference>
<keyword evidence="11" id="KW-0121">Carboxypeptidase</keyword>
<dbReference type="AlphaFoldDB" id="A0A841QAH5"/>
<gene>
    <name evidence="11" type="ORF">HNQ94_003875</name>
</gene>
<dbReference type="InterPro" id="IPR018044">
    <property type="entry name" value="Peptidase_S11"/>
</dbReference>
<evidence type="ECO:0000256" key="3">
    <source>
        <dbReference type="ARBA" id="ARBA00022801"/>
    </source>
</evidence>
<feature type="active site" description="Acyl-ester intermediate" evidence="7">
    <location>
        <position position="61"/>
    </location>
</feature>
<evidence type="ECO:0000256" key="7">
    <source>
        <dbReference type="PIRSR" id="PIRSR618044-1"/>
    </source>
</evidence>
<dbReference type="SUPFAM" id="SSF56601">
    <property type="entry name" value="beta-lactamase/transpeptidase-like"/>
    <property type="match status" value="1"/>
</dbReference>
<dbReference type="EMBL" id="JACHGH010000020">
    <property type="protein sequence ID" value="MBB6455375.1"/>
    <property type="molecule type" value="Genomic_DNA"/>
</dbReference>
<feature type="active site" description="Acyl-ester intermediate" evidence="7">
    <location>
        <position position="64"/>
    </location>
</feature>
<protein>
    <submittedName>
        <fullName evidence="11">D-alanyl-D-alanine carboxypeptidase</fullName>
    </submittedName>
</protein>
<dbReference type="InterPro" id="IPR001967">
    <property type="entry name" value="Peptidase_S11_N"/>
</dbReference>
<dbReference type="InterPro" id="IPR012338">
    <property type="entry name" value="Beta-lactam/transpept-like"/>
</dbReference>
<feature type="domain" description="Peptidase S11 D-alanyl-D-alanine carboxypeptidase A N-terminal" evidence="10">
    <location>
        <begin position="27"/>
        <end position="279"/>
    </location>
</feature>
<dbReference type="PRINTS" id="PR00725">
    <property type="entry name" value="DADACBPTASE1"/>
</dbReference>
<keyword evidence="3" id="KW-0378">Hydrolase</keyword>
<feature type="active site" evidence="7">
    <location>
        <position position="125"/>
    </location>
</feature>
<comment type="similarity">
    <text evidence="1 9">Belongs to the peptidase S11 family.</text>
</comment>
<evidence type="ECO:0000256" key="4">
    <source>
        <dbReference type="ARBA" id="ARBA00022960"/>
    </source>
</evidence>
<sequence>MKSKNTYILLLFCIILSSVFVLTKKETGKFDIGAESAILVDATTGKILFAKNAEKKLPPASMTKMMTEYLVLEAIENGQISWETTTQISEYAYTISSNPNFAGVQLNKEKLYTVRELYEAMAIHSDNGTTITLAELIAGTEGEFVKKMNAKAKEIGLTEYKFVNATGLSNRDLGENYPDGTAPDADNILSARSAALLAKKLIQDFPQALEIASIGQDELDSVQVSNSNLMLEEQSSEYDYLKYEGVDGLKTGWTAEAGYCFTGTAMQNGHRLISVVMKTSSKDSRFTETRKLFDYGFRKL</sequence>
<evidence type="ECO:0000256" key="1">
    <source>
        <dbReference type="ARBA" id="ARBA00007164"/>
    </source>
</evidence>
<accession>A0A841QAH5</accession>
<evidence type="ECO:0000256" key="6">
    <source>
        <dbReference type="ARBA" id="ARBA00023316"/>
    </source>
</evidence>
<dbReference type="GO" id="GO:0009002">
    <property type="term" value="F:serine-type D-Ala-D-Ala carboxypeptidase activity"/>
    <property type="evidence" value="ECO:0007669"/>
    <property type="project" value="InterPro"/>
</dbReference>
<comment type="caution">
    <text evidence="11">The sequence shown here is derived from an EMBL/GenBank/DDBJ whole genome shotgun (WGS) entry which is preliminary data.</text>
</comment>
<evidence type="ECO:0000256" key="5">
    <source>
        <dbReference type="ARBA" id="ARBA00022984"/>
    </source>
</evidence>
<proteinExistence type="inferred from homology"/>
<evidence type="ECO:0000256" key="9">
    <source>
        <dbReference type="RuleBase" id="RU004016"/>
    </source>
</evidence>